<evidence type="ECO:0000313" key="4">
    <source>
        <dbReference type="EMBL" id="NOU59230.1"/>
    </source>
</evidence>
<keyword evidence="2" id="KW-1133">Transmembrane helix</keyword>
<sequence length="383" mass="44664">MRKKDILHIYAGSAGSAGSYIRELFLGLQPNFDQELVVNYYYPLSYGEAKRRFYRFSELSSPFKYKNRKIRLIIRYFELLFTLLYSYIYLIRYKVSFLNYNLTSDLFVEYLFLKIVKVTTKTSVLITCHDVVPFGTDDEVGLKKKILRKKMFFDLADFLIVHNESSRNDLQKHFQIADKVIQYPFPIMSLKNDDLLKKKTDGIIKFGMIGHIRNEKGLDILIDAWRHFYKTDKNVELIIAGNFATSDAYNLSTFNDLSIKVIPSFLSDDRYKQLIEELDVVILPYKRGTNSGIPSSVISLDSLLITSDIPMFKCNPLIPEGFQFESLNAISLAEKMDWLCSLTEEERQSYRTKNTNQLMNYRSLFIETTNQVYANLINNTKDV</sequence>
<keyword evidence="2" id="KW-0472">Membrane</keyword>
<name>A0ABX1WSZ5_9BACT</name>
<keyword evidence="1" id="KW-0808">Transferase</keyword>
<comment type="caution">
    <text evidence="4">The sequence shown here is derived from an EMBL/GenBank/DDBJ whole genome shotgun (WGS) entry which is preliminary data.</text>
</comment>
<evidence type="ECO:0000256" key="1">
    <source>
        <dbReference type="ARBA" id="ARBA00022679"/>
    </source>
</evidence>
<reference evidence="4 5" key="1">
    <citation type="submission" date="2018-12" db="EMBL/GenBank/DDBJ databases">
        <title>Marinifilum JC070 sp. nov., a marine bacterium isolated from Yongle Blue Hole in the South China Sea.</title>
        <authorList>
            <person name="Fu T."/>
        </authorList>
    </citation>
    <scope>NUCLEOTIDE SEQUENCE [LARGE SCALE GENOMIC DNA]</scope>
    <source>
        <strain evidence="4 5">JC070</strain>
    </source>
</reference>
<feature type="domain" description="Glycosyl transferase family 1" evidence="3">
    <location>
        <begin position="204"/>
        <end position="343"/>
    </location>
</feature>
<keyword evidence="5" id="KW-1185">Reference proteome</keyword>
<dbReference type="EMBL" id="RZNH01000005">
    <property type="protein sequence ID" value="NOU59230.1"/>
    <property type="molecule type" value="Genomic_DNA"/>
</dbReference>
<dbReference type="Proteomes" id="UP000732105">
    <property type="component" value="Unassembled WGS sequence"/>
</dbReference>
<organism evidence="4 5">
    <name type="scientific">Marinifilum caeruleilacunae</name>
    <dbReference type="NCBI Taxonomy" id="2499076"/>
    <lineage>
        <taxon>Bacteria</taxon>
        <taxon>Pseudomonadati</taxon>
        <taxon>Bacteroidota</taxon>
        <taxon>Bacteroidia</taxon>
        <taxon>Marinilabiliales</taxon>
        <taxon>Marinifilaceae</taxon>
    </lineage>
</organism>
<gene>
    <name evidence="4" type="ORF">ELS83_05315</name>
</gene>
<dbReference type="Pfam" id="PF00534">
    <property type="entry name" value="Glycos_transf_1"/>
    <property type="match status" value="1"/>
</dbReference>
<accession>A0ABX1WSZ5</accession>
<dbReference type="Gene3D" id="3.40.50.2000">
    <property type="entry name" value="Glycogen Phosphorylase B"/>
    <property type="match status" value="1"/>
</dbReference>
<evidence type="ECO:0000256" key="2">
    <source>
        <dbReference type="SAM" id="Phobius"/>
    </source>
</evidence>
<dbReference type="InterPro" id="IPR001296">
    <property type="entry name" value="Glyco_trans_1"/>
</dbReference>
<protein>
    <submittedName>
        <fullName evidence="4">Glycosyltransferase family 1 protein</fullName>
    </submittedName>
</protein>
<keyword evidence="2" id="KW-0812">Transmembrane</keyword>
<feature type="transmembrane region" description="Helical" evidence="2">
    <location>
        <begin position="72"/>
        <end position="90"/>
    </location>
</feature>
<proteinExistence type="predicted"/>
<dbReference type="RefSeq" id="WP_171594499.1">
    <property type="nucleotide sequence ID" value="NZ_RZNH01000005.1"/>
</dbReference>
<evidence type="ECO:0000313" key="5">
    <source>
        <dbReference type="Proteomes" id="UP000732105"/>
    </source>
</evidence>
<evidence type="ECO:0000259" key="3">
    <source>
        <dbReference type="Pfam" id="PF00534"/>
    </source>
</evidence>
<dbReference type="PANTHER" id="PTHR46401:SF2">
    <property type="entry name" value="GLYCOSYLTRANSFERASE WBBK-RELATED"/>
    <property type="match status" value="1"/>
</dbReference>
<dbReference type="SUPFAM" id="SSF53756">
    <property type="entry name" value="UDP-Glycosyltransferase/glycogen phosphorylase"/>
    <property type="match status" value="1"/>
</dbReference>
<dbReference type="PANTHER" id="PTHR46401">
    <property type="entry name" value="GLYCOSYLTRANSFERASE WBBK-RELATED"/>
    <property type="match status" value="1"/>
</dbReference>